<dbReference type="Proteomes" id="UP000326396">
    <property type="component" value="Unassembled WGS sequence"/>
</dbReference>
<proteinExistence type="predicted"/>
<evidence type="ECO:0000313" key="3">
    <source>
        <dbReference type="Proteomes" id="UP000326396"/>
    </source>
</evidence>
<dbReference type="GO" id="GO:0046983">
    <property type="term" value="F:protein dimerization activity"/>
    <property type="evidence" value="ECO:0007669"/>
    <property type="project" value="InterPro"/>
</dbReference>
<reference evidence="2 3" key="1">
    <citation type="submission" date="2019-05" db="EMBL/GenBank/DDBJ databases">
        <title>Mikania micrantha, genome provides insights into the molecular mechanism of rapid growth.</title>
        <authorList>
            <person name="Liu B."/>
        </authorList>
    </citation>
    <scope>NUCLEOTIDE SEQUENCE [LARGE SCALE GENOMIC DNA]</scope>
    <source>
        <strain evidence="2">NLD-2019</strain>
        <tissue evidence="2">Leaf</tissue>
    </source>
</reference>
<dbReference type="PANTHER" id="PTHR23272:SF184">
    <property type="entry name" value="OS03G0311250 PROTEIN"/>
    <property type="match status" value="1"/>
</dbReference>
<evidence type="ECO:0000259" key="1">
    <source>
        <dbReference type="Pfam" id="PF05699"/>
    </source>
</evidence>
<dbReference type="EMBL" id="SZYD01000671">
    <property type="protein sequence ID" value="KAD1566675.1"/>
    <property type="molecule type" value="Genomic_DNA"/>
</dbReference>
<dbReference type="InterPro" id="IPR012337">
    <property type="entry name" value="RNaseH-like_sf"/>
</dbReference>
<feature type="domain" description="HAT C-terminal dimerisation" evidence="1">
    <location>
        <begin position="42"/>
        <end position="124"/>
    </location>
</feature>
<sequence>MVDEKTTRISRKRKKKVIKLRRHPMKMILKMQEGESKVDSNEVDIYLSDGTEKREDTFDVLGWWKLNSMKFPTLSQIAKHVLAMPISTVASESAFSTGGRIIDKYRSSLTPKTAEALICVQDWLRFTLLDLQDSEVHGQQLEDFIEN</sequence>
<evidence type="ECO:0000313" key="2">
    <source>
        <dbReference type="EMBL" id="KAD1566675.1"/>
    </source>
</evidence>
<comment type="caution">
    <text evidence="2">The sequence shown here is derived from an EMBL/GenBank/DDBJ whole genome shotgun (WGS) entry which is preliminary data.</text>
</comment>
<name>A0A5N6LHC6_9ASTR</name>
<dbReference type="PANTHER" id="PTHR23272">
    <property type="entry name" value="BED FINGER-RELATED"/>
    <property type="match status" value="1"/>
</dbReference>
<dbReference type="OrthoDB" id="1301613at2759"/>
<protein>
    <recommendedName>
        <fullName evidence="1">HAT C-terminal dimerisation domain-containing protein</fullName>
    </recommendedName>
</protein>
<dbReference type="InterPro" id="IPR008906">
    <property type="entry name" value="HATC_C_dom"/>
</dbReference>
<dbReference type="SUPFAM" id="SSF53098">
    <property type="entry name" value="Ribonuclease H-like"/>
    <property type="match status" value="1"/>
</dbReference>
<keyword evidence="3" id="KW-1185">Reference proteome</keyword>
<dbReference type="AlphaFoldDB" id="A0A5N6LHC6"/>
<dbReference type="Pfam" id="PF05699">
    <property type="entry name" value="Dimer_Tnp_hAT"/>
    <property type="match status" value="1"/>
</dbReference>
<accession>A0A5N6LHC6</accession>
<organism evidence="2 3">
    <name type="scientific">Mikania micrantha</name>
    <name type="common">bitter vine</name>
    <dbReference type="NCBI Taxonomy" id="192012"/>
    <lineage>
        <taxon>Eukaryota</taxon>
        <taxon>Viridiplantae</taxon>
        <taxon>Streptophyta</taxon>
        <taxon>Embryophyta</taxon>
        <taxon>Tracheophyta</taxon>
        <taxon>Spermatophyta</taxon>
        <taxon>Magnoliopsida</taxon>
        <taxon>eudicotyledons</taxon>
        <taxon>Gunneridae</taxon>
        <taxon>Pentapetalae</taxon>
        <taxon>asterids</taxon>
        <taxon>campanulids</taxon>
        <taxon>Asterales</taxon>
        <taxon>Asteraceae</taxon>
        <taxon>Asteroideae</taxon>
        <taxon>Heliantheae alliance</taxon>
        <taxon>Eupatorieae</taxon>
        <taxon>Mikania</taxon>
    </lineage>
</organism>
<gene>
    <name evidence="2" type="ORF">E3N88_42624</name>
</gene>